<protein>
    <recommendedName>
        <fullName evidence="1">Glycosyltransferase 2-like domain-containing protein</fullName>
    </recommendedName>
</protein>
<evidence type="ECO:0000313" key="2">
    <source>
        <dbReference type="EMBL" id="QHU12599.1"/>
    </source>
</evidence>
<dbReference type="EMBL" id="MN740808">
    <property type="protein sequence ID" value="QHU12599.1"/>
    <property type="molecule type" value="Genomic_DNA"/>
</dbReference>
<dbReference type="Pfam" id="PF00535">
    <property type="entry name" value="Glycos_transf_2"/>
    <property type="match status" value="1"/>
</dbReference>
<dbReference type="SUPFAM" id="SSF53448">
    <property type="entry name" value="Nucleotide-diphospho-sugar transferases"/>
    <property type="match status" value="1"/>
</dbReference>
<evidence type="ECO:0000259" key="1">
    <source>
        <dbReference type="Pfam" id="PF00535"/>
    </source>
</evidence>
<accession>A0A6C0K4E8</accession>
<dbReference type="SUPFAM" id="SSF53756">
    <property type="entry name" value="UDP-Glycosyltransferase/glycogen phosphorylase"/>
    <property type="match status" value="1"/>
</dbReference>
<feature type="domain" description="Glycosyltransferase 2-like" evidence="1">
    <location>
        <begin position="321"/>
        <end position="429"/>
    </location>
</feature>
<dbReference type="Gene3D" id="3.40.50.2000">
    <property type="entry name" value="Glycogen Phosphorylase B"/>
    <property type="match status" value="1"/>
</dbReference>
<dbReference type="AlphaFoldDB" id="A0A6C0K4E8"/>
<reference evidence="2" key="1">
    <citation type="journal article" date="2020" name="Nature">
        <title>Giant virus diversity and host interactions through global metagenomics.</title>
        <authorList>
            <person name="Schulz F."/>
            <person name="Roux S."/>
            <person name="Paez-Espino D."/>
            <person name="Jungbluth S."/>
            <person name="Walsh D.A."/>
            <person name="Denef V.J."/>
            <person name="McMahon K.D."/>
            <person name="Konstantinidis K.T."/>
            <person name="Eloe-Fadrosh E.A."/>
            <person name="Kyrpides N.C."/>
            <person name="Woyke T."/>
        </authorList>
    </citation>
    <scope>NUCLEOTIDE SEQUENCE</scope>
    <source>
        <strain evidence="2">GVMAG-S-1101172-89</strain>
    </source>
</reference>
<organism evidence="2">
    <name type="scientific">viral metagenome</name>
    <dbReference type="NCBI Taxonomy" id="1070528"/>
    <lineage>
        <taxon>unclassified sequences</taxon>
        <taxon>metagenomes</taxon>
        <taxon>organismal metagenomes</taxon>
    </lineage>
</organism>
<sequence>MSFLVTILASKSNQYGLSKDVEVLRRVFASSKYSVRHCDPLEPPSYSDLAIHLEVPIFVWAAWSAKNCLVINPELYNSVAWDSYLSRFDHVVVKDRTALGDFSGEKTVYIPWAIPETSLPPKKRKDAFLWVLGASKNKIAYVRTFLSAWKASYPPLLITSVAELDLSGLEVLPNVTIRIGDIPEAERKGLRAEHRGHVCCSRAEGFGYTAAEAYSSGGFVILNSLPCYKDTYENCATVHFIPSKLEQKYFDIGVDADTLRGALDDIIEKFMKMDAPPLLDLTQRWVTFQNAWRELIPITKRPAWLKYLPPKLDVADCAPISVVTLVYNRKKFFDLACHSMMITDYPKDKIEWIIVDDSDEPAEQNSDRIVAVGNAAAPMKFVYVPLKYKTPVSEKRNLGVAAATNPIILFVDDDDHYPQTSFRRRVAWLTLHPWKPRCVAATTIACYDLLKGISAVNVPPMDIPFSQRVSEATLTFYRDFWEEKGFPKRILVGEGEGFLQGREAACLEIPPQQIIVAFSHGKNVSSRRVPSDADVKPGCFWGFPKDFLVFIHGLAGVTVSG</sequence>
<dbReference type="CDD" id="cd00761">
    <property type="entry name" value="Glyco_tranf_GTA_type"/>
    <property type="match status" value="1"/>
</dbReference>
<name>A0A6C0K4E8_9ZZZZ</name>
<dbReference type="InterPro" id="IPR029044">
    <property type="entry name" value="Nucleotide-diphossugar_trans"/>
</dbReference>
<dbReference type="InterPro" id="IPR001173">
    <property type="entry name" value="Glyco_trans_2-like"/>
</dbReference>
<proteinExistence type="predicted"/>
<dbReference type="Gene3D" id="3.90.550.10">
    <property type="entry name" value="Spore Coat Polysaccharide Biosynthesis Protein SpsA, Chain A"/>
    <property type="match status" value="1"/>
</dbReference>